<dbReference type="GO" id="GO:0002376">
    <property type="term" value="P:immune system process"/>
    <property type="evidence" value="ECO:0007669"/>
    <property type="project" value="UniProtKB-KW"/>
</dbReference>
<dbReference type="Gene3D" id="2.60.40.10">
    <property type="entry name" value="Immunoglobulins"/>
    <property type="match status" value="1"/>
</dbReference>
<dbReference type="GeneTree" id="ENSGT00940000154332"/>
<reference evidence="16" key="1">
    <citation type="submission" date="2025-08" db="UniProtKB">
        <authorList>
            <consortium name="Ensembl"/>
        </authorList>
    </citation>
    <scope>IDENTIFICATION</scope>
</reference>
<keyword evidence="8" id="KW-1015">Disulfide bond</keyword>
<comment type="subcellular location">
    <subcellularLocation>
        <location evidence="1">Cell membrane</location>
        <topology evidence="1">Single-pass type I membrane protein</topology>
    </subcellularLocation>
</comment>
<dbReference type="SMART" id="SM00409">
    <property type="entry name" value="IG"/>
    <property type="match status" value="1"/>
</dbReference>
<accession>A0A8C8YI76</accession>
<dbReference type="InterPro" id="IPR003599">
    <property type="entry name" value="Ig_sub"/>
</dbReference>
<evidence type="ECO:0000256" key="10">
    <source>
        <dbReference type="ARBA" id="ARBA00023319"/>
    </source>
</evidence>
<reference evidence="16" key="2">
    <citation type="submission" date="2025-09" db="UniProtKB">
        <authorList>
            <consortium name="Ensembl"/>
        </authorList>
    </citation>
    <scope>IDENTIFICATION</scope>
</reference>
<dbReference type="InterPro" id="IPR050671">
    <property type="entry name" value="CD300_family_receptors"/>
</dbReference>
<keyword evidence="10" id="KW-0393">Immunoglobulin domain</keyword>
<dbReference type="InterPro" id="IPR013106">
    <property type="entry name" value="Ig_V-set"/>
</dbReference>
<dbReference type="GO" id="GO:0004888">
    <property type="term" value="F:transmembrane signaling receptor activity"/>
    <property type="evidence" value="ECO:0007669"/>
    <property type="project" value="TreeGrafter"/>
</dbReference>
<evidence type="ECO:0000256" key="13">
    <source>
        <dbReference type="SAM" id="Phobius"/>
    </source>
</evidence>
<evidence type="ECO:0000256" key="12">
    <source>
        <dbReference type="SAM" id="MobiDB-lite"/>
    </source>
</evidence>
<keyword evidence="17" id="KW-1185">Reference proteome</keyword>
<dbReference type="PROSITE" id="PS50835">
    <property type="entry name" value="IG_LIKE"/>
    <property type="match status" value="1"/>
</dbReference>
<evidence type="ECO:0000256" key="11">
    <source>
        <dbReference type="ARBA" id="ARBA00043958"/>
    </source>
</evidence>
<evidence type="ECO:0000256" key="3">
    <source>
        <dbReference type="ARBA" id="ARBA00022692"/>
    </source>
</evidence>
<keyword evidence="2" id="KW-1003">Cell membrane</keyword>
<comment type="similarity">
    <text evidence="11">Belongs to the CD300 family.</text>
</comment>
<keyword evidence="5" id="KW-0391">Immunity</keyword>
<protein>
    <recommendedName>
        <fullName evidence="15">Ig-like domain-containing protein</fullName>
    </recommendedName>
</protein>
<dbReference type="FunFam" id="2.60.40.10:FF:000370">
    <property type="entry name" value="CMRF35-like molecule 1"/>
    <property type="match status" value="1"/>
</dbReference>
<keyword evidence="9" id="KW-0675">Receptor</keyword>
<proteinExistence type="inferred from homology"/>
<dbReference type="AlphaFoldDB" id="A0A8C8YI76"/>
<evidence type="ECO:0000259" key="15">
    <source>
        <dbReference type="PROSITE" id="PS50835"/>
    </source>
</evidence>
<evidence type="ECO:0000256" key="8">
    <source>
        <dbReference type="ARBA" id="ARBA00023157"/>
    </source>
</evidence>
<evidence type="ECO:0000313" key="17">
    <source>
        <dbReference type="Proteomes" id="UP000694414"/>
    </source>
</evidence>
<evidence type="ECO:0000256" key="1">
    <source>
        <dbReference type="ARBA" id="ARBA00004251"/>
    </source>
</evidence>
<organism evidence="16 17">
    <name type="scientific">Prolemur simus</name>
    <name type="common">Greater bamboo lemur</name>
    <name type="synonym">Hapalemur simus</name>
    <dbReference type="NCBI Taxonomy" id="1328070"/>
    <lineage>
        <taxon>Eukaryota</taxon>
        <taxon>Metazoa</taxon>
        <taxon>Chordata</taxon>
        <taxon>Craniata</taxon>
        <taxon>Vertebrata</taxon>
        <taxon>Euteleostomi</taxon>
        <taxon>Mammalia</taxon>
        <taxon>Eutheria</taxon>
        <taxon>Euarchontoglires</taxon>
        <taxon>Primates</taxon>
        <taxon>Strepsirrhini</taxon>
        <taxon>Lemuriformes</taxon>
        <taxon>Lemuridae</taxon>
        <taxon>Prolemur</taxon>
    </lineage>
</organism>
<dbReference type="SUPFAM" id="SSF48726">
    <property type="entry name" value="Immunoglobulin"/>
    <property type="match status" value="1"/>
</dbReference>
<evidence type="ECO:0000256" key="9">
    <source>
        <dbReference type="ARBA" id="ARBA00023170"/>
    </source>
</evidence>
<feature type="transmembrane region" description="Helical" evidence="13">
    <location>
        <begin position="175"/>
        <end position="196"/>
    </location>
</feature>
<feature type="region of interest" description="Disordered" evidence="12">
    <location>
        <begin position="283"/>
        <end position="310"/>
    </location>
</feature>
<feature type="domain" description="Ig-like" evidence="15">
    <location>
        <begin position="4"/>
        <end position="127"/>
    </location>
</feature>
<dbReference type="CDD" id="cd05716">
    <property type="entry name" value="IgV_pIgR_like"/>
    <property type="match status" value="1"/>
</dbReference>
<evidence type="ECO:0000256" key="14">
    <source>
        <dbReference type="SAM" id="SignalP"/>
    </source>
</evidence>
<evidence type="ECO:0000256" key="7">
    <source>
        <dbReference type="ARBA" id="ARBA00023136"/>
    </source>
</evidence>
<dbReference type="InterPro" id="IPR007110">
    <property type="entry name" value="Ig-like_dom"/>
</dbReference>
<sequence>MHLPTLFLLLFWLSGYSIAGNPITGPGEASGPERGSLTVQCHYDPEWETHKKWWCRGADWSSCKILVKTTGSEQEVRKDRVSIRDNQKNHTFTVTMEELSRDDADTYWCGIQRPGVDHGVPVKVTIDPVLTEAPTTSTSTTNTVTGLVIPEKTDGSSTLTSYPLDDRLGITRLSILIPLIFAILLLLLVAVSLLAWRMVKRQKKAAGMPPEQVLQPLEDELCYANLTLQQTGTSSSSSRKKASTKSSSSAQEEVEYVTMAPFPRQEVSYASLTLDNVDQEPTYSNTGQLISHIPGTSHVDPTEYSTLRRS</sequence>
<dbReference type="Pfam" id="PF15330">
    <property type="entry name" value="SIT"/>
    <property type="match status" value="1"/>
</dbReference>
<evidence type="ECO:0000256" key="5">
    <source>
        <dbReference type="ARBA" id="ARBA00022859"/>
    </source>
</evidence>
<dbReference type="PANTHER" id="PTHR11860">
    <property type="entry name" value="POLYMERIC-IMMUNOGLOBULIN RECEPTOR"/>
    <property type="match status" value="1"/>
</dbReference>
<keyword evidence="7 13" id="KW-0472">Membrane</keyword>
<keyword evidence="4 14" id="KW-0732">Signal</keyword>
<name>A0A8C8YI76_PROSS</name>
<dbReference type="InterPro" id="IPR013783">
    <property type="entry name" value="Ig-like_fold"/>
</dbReference>
<feature type="region of interest" description="Disordered" evidence="12">
    <location>
        <begin position="233"/>
        <end position="254"/>
    </location>
</feature>
<dbReference type="GO" id="GO:0005886">
    <property type="term" value="C:plasma membrane"/>
    <property type="evidence" value="ECO:0007669"/>
    <property type="project" value="UniProtKB-SubCell"/>
</dbReference>
<dbReference type="Ensembl" id="ENSPSMT00000000253.1">
    <property type="protein sequence ID" value="ENSPSMP00000000217.1"/>
    <property type="gene ID" value="ENSPSMG00000000201.1"/>
</dbReference>
<evidence type="ECO:0000256" key="4">
    <source>
        <dbReference type="ARBA" id="ARBA00022729"/>
    </source>
</evidence>
<dbReference type="Pfam" id="PF07686">
    <property type="entry name" value="V-set"/>
    <property type="match status" value="1"/>
</dbReference>
<feature type="signal peptide" evidence="14">
    <location>
        <begin position="1"/>
        <end position="19"/>
    </location>
</feature>
<keyword evidence="6 13" id="KW-1133">Transmembrane helix</keyword>
<evidence type="ECO:0000256" key="2">
    <source>
        <dbReference type="ARBA" id="ARBA00022475"/>
    </source>
</evidence>
<dbReference type="PANTHER" id="PTHR11860:SF101">
    <property type="entry name" value="CMRF35-LIKE MOLECULE 1"/>
    <property type="match status" value="1"/>
</dbReference>
<evidence type="ECO:0000313" key="16">
    <source>
        <dbReference type="Ensembl" id="ENSPSMP00000000217.1"/>
    </source>
</evidence>
<feature type="chain" id="PRO_5034035992" description="Ig-like domain-containing protein" evidence="14">
    <location>
        <begin position="20"/>
        <end position="310"/>
    </location>
</feature>
<dbReference type="Proteomes" id="UP000694414">
    <property type="component" value="Unplaced"/>
</dbReference>
<keyword evidence="3 13" id="KW-0812">Transmembrane</keyword>
<dbReference type="InterPro" id="IPR036179">
    <property type="entry name" value="Ig-like_dom_sf"/>
</dbReference>
<evidence type="ECO:0000256" key="6">
    <source>
        <dbReference type="ARBA" id="ARBA00022989"/>
    </source>
</evidence>